<organism evidence="2 3">
    <name type="scientific">Candidatus Muproteobacteria bacterium RBG_16_60_9</name>
    <dbReference type="NCBI Taxonomy" id="1817755"/>
    <lineage>
        <taxon>Bacteria</taxon>
        <taxon>Pseudomonadati</taxon>
        <taxon>Pseudomonadota</taxon>
        <taxon>Candidatus Muproteobacteria</taxon>
    </lineage>
</organism>
<dbReference type="GO" id="GO:0019867">
    <property type="term" value="C:outer membrane"/>
    <property type="evidence" value="ECO:0007669"/>
    <property type="project" value="InterPro"/>
</dbReference>
<gene>
    <name evidence="2" type="ORF">A2W18_03910</name>
</gene>
<accession>A0A1F6UY01</accession>
<sequence>MANVIYGVVSLFLLLVGCATPTVDSINQAPPGNPSLFEVREHIEKSLDRRVRWGGTIVAVENGERETQIEIVARPLDEYGRPRYDGESLGRFIARVDGFLDPVIYARNRELTISGIVDKKLTRPVGAYAYDYVIVRADVHKLWEPRAQPSYYRDPFYDPFWPGRLNPWYPWSPINPIYPYWR</sequence>
<dbReference type="PANTHER" id="PTHR37530:SF1">
    <property type="entry name" value="OUTER MEMBRANE PROTEIN SLP"/>
    <property type="match status" value="1"/>
</dbReference>
<proteinExistence type="predicted"/>
<dbReference type="Proteomes" id="UP000179076">
    <property type="component" value="Unassembled WGS sequence"/>
</dbReference>
<dbReference type="InterPro" id="IPR004658">
    <property type="entry name" value="OMP_Slp"/>
</dbReference>
<feature type="chain" id="PRO_5009527083" description="Starvation-inducible protein" evidence="1">
    <location>
        <begin position="22"/>
        <end position="182"/>
    </location>
</feature>
<evidence type="ECO:0000313" key="2">
    <source>
        <dbReference type="EMBL" id="OGI62291.1"/>
    </source>
</evidence>
<dbReference type="PANTHER" id="PTHR37530">
    <property type="entry name" value="OUTER MEMBRANE PROTEIN SLP"/>
    <property type="match status" value="1"/>
</dbReference>
<keyword evidence="1" id="KW-0732">Signal</keyword>
<dbReference type="Pfam" id="PF03843">
    <property type="entry name" value="Slp"/>
    <property type="match status" value="1"/>
</dbReference>
<dbReference type="EMBL" id="MFSP01000180">
    <property type="protein sequence ID" value="OGI62291.1"/>
    <property type="molecule type" value="Genomic_DNA"/>
</dbReference>
<protein>
    <recommendedName>
        <fullName evidence="4">Starvation-inducible protein</fullName>
    </recommendedName>
</protein>
<evidence type="ECO:0000313" key="3">
    <source>
        <dbReference type="Proteomes" id="UP000179076"/>
    </source>
</evidence>
<evidence type="ECO:0008006" key="4">
    <source>
        <dbReference type="Google" id="ProtNLM"/>
    </source>
</evidence>
<name>A0A1F6UY01_9PROT</name>
<dbReference type="PIRSF" id="PIRSF004982">
    <property type="entry name" value="SlP"/>
    <property type="match status" value="1"/>
</dbReference>
<dbReference type="AlphaFoldDB" id="A0A1F6UY01"/>
<feature type="signal peptide" evidence="1">
    <location>
        <begin position="1"/>
        <end position="21"/>
    </location>
</feature>
<comment type="caution">
    <text evidence="2">The sequence shown here is derived from an EMBL/GenBank/DDBJ whole genome shotgun (WGS) entry which is preliminary data.</text>
</comment>
<reference evidence="2 3" key="1">
    <citation type="journal article" date="2016" name="Nat. Commun.">
        <title>Thousands of microbial genomes shed light on interconnected biogeochemical processes in an aquifer system.</title>
        <authorList>
            <person name="Anantharaman K."/>
            <person name="Brown C.T."/>
            <person name="Hug L.A."/>
            <person name="Sharon I."/>
            <person name="Castelle C.J."/>
            <person name="Probst A.J."/>
            <person name="Thomas B.C."/>
            <person name="Singh A."/>
            <person name="Wilkins M.J."/>
            <person name="Karaoz U."/>
            <person name="Brodie E.L."/>
            <person name="Williams K.H."/>
            <person name="Hubbard S.S."/>
            <person name="Banfield J.F."/>
        </authorList>
    </citation>
    <scope>NUCLEOTIDE SEQUENCE [LARGE SCALE GENOMIC DNA]</scope>
</reference>
<evidence type="ECO:0000256" key="1">
    <source>
        <dbReference type="SAM" id="SignalP"/>
    </source>
</evidence>